<proteinExistence type="predicted"/>
<dbReference type="AlphaFoldDB" id="A0A7V5PQ17"/>
<dbReference type="Gene3D" id="3.40.630.40">
    <property type="entry name" value="Zn-dependent exopeptidases"/>
    <property type="match status" value="1"/>
</dbReference>
<comment type="catalytic activity">
    <reaction evidence="1">
        <text>Hydrolyzes the link between N-acetylmuramoyl residues and L-amino acid residues in certain cell-wall glycopeptides.</text>
        <dbReference type="EC" id="3.5.1.28"/>
    </reaction>
</comment>
<dbReference type="EMBL" id="DROD01000510">
    <property type="protein sequence ID" value="HHJ53108.1"/>
    <property type="molecule type" value="Genomic_DNA"/>
</dbReference>
<evidence type="ECO:0000256" key="1">
    <source>
        <dbReference type="ARBA" id="ARBA00001561"/>
    </source>
</evidence>
<feature type="domain" description="MurNAc-LAA" evidence="4">
    <location>
        <begin position="75"/>
        <end position="196"/>
    </location>
</feature>
<comment type="caution">
    <text evidence="5">The sequence shown here is derived from an EMBL/GenBank/DDBJ whole genome shotgun (WGS) entry which is preliminary data.</text>
</comment>
<dbReference type="GO" id="GO:0008745">
    <property type="term" value="F:N-acetylmuramoyl-L-alanine amidase activity"/>
    <property type="evidence" value="ECO:0007669"/>
    <property type="project" value="UniProtKB-EC"/>
</dbReference>
<sequence>MSVLCTDAGHGGPDSGAVWRGVREKDLNLAFTLLLNRELKQRGHQIYTTRKSDRHVPPLGIRCRLINAHHQRQAPAFDAIVSIHCNVAVTRDPDTGEYQPLSSRRGLYVIYSRESALSTQLAGKIAEQCASREIALSHRGLLSTLELGRTLAWIHKTIPTAVLIELGFMTNPDELQLLQSDDYRMQLVAAIADGIDEYLQSQDNPEEIS</sequence>
<reference evidence="5" key="1">
    <citation type="journal article" date="2020" name="mSystems">
        <title>Genome- and Community-Level Interaction Insights into Carbon Utilization and Element Cycling Functions of Hydrothermarchaeota in Hydrothermal Sediment.</title>
        <authorList>
            <person name="Zhou Z."/>
            <person name="Liu Y."/>
            <person name="Xu W."/>
            <person name="Pan J."/>
            <person name="Luo Z.H."/>
            <person name="Li M."/>
        </authorList>
    </citation>
    <scope>NUCLEOTIDE SEQUENCE [LARGE SCALE GENOMIC DNA]</scope>
    <source>
        <strain evidence="5">HyVt-527</strain>
    </source>
</reference>
<evidence type="ECO:0000256" key="3">
    <source>
        <dbReference type="ARBA" id="ARBA00022801"/>
    </source>
</evidence>
<dbReference type="PANTHER" id="PTHR30404">
    <property type="entry name" value="N-ACETYLMURAMOYL-L-ALANINE AMIDASE"/>
    <property type="match status" value="1"/>
</dbReference>
<evidence type="ECO:0000259" key="4">
    <source>
        <dbReference type="SMART" id="SM00646"/>
    </source>
</evidence>
<protein>
    <recommendedName>
        <fullName evidence="2">N-acetylmuramoyl-L-alanine amidase</fullName>
        <ecNumber evidence="2">3.5.1.28</ecNumber>
    </recommendedName>
</protein>
<dbReference type="SMART" id="SM00646">
    <property type="entry name" value="Ami_3"/>
    <property type="match status" value="1"/>
</dbReference>
<dbReference type="PANTHER" id="PTHR30404:SF0">
    <property type="entry name" value="N-ACETYLMURAMOYL-L-ALANINE AMIDASE AMIC"/>
    <property type="match status" value="1"/>
</dbReference>
<dbReference type="CDD" id="cd02696">
    <property type="entry name" value="MurNAc-LAA"/>
    <property type="match status" value="1"/>
</dbReference>
<dbReference type="InterPro" id="IPR002508">
    <property type="entry name" value="MurNAc-LAA_cat"/>
</dbReference>
<evidence type="ECO:0000256" key="2">
    <source>
        <dbReference type="ARBA" id="ARBA00011901"/>
    </source>
</evidence>
<dbReference type="SUPFAM" id="SSF53187">
    <property type="entry name" value="Zn-dependent exopeptidases"/>
    <property type="match status" value="1"/>
</dbReference>
<dbReference type="GO" id="GO:0009253">
    <property type="term" value="P:peptidoglycan catabolic process"/>
    <property type="evidence" value="ECO:0007669"/>
    <property type="project" value="InterPro"/>
</dbReference>
<dbReference type="Pfam" id="PF01520">
    <property type="entry name" value="Amidase_3"/>
    <property type="match status" value="1"/>
</dbReference>
<keyword evidence="3" id="KW-0378">Hydrolase</keyword>
<dbReference type="GO" id="GO:0030288">
    <property type="term" value="C:outer membrane-bounded periplasmic space"/>
    <property type="evidence" value="ECO:0007669"/>
    <property type="project" value="TreeGrafter"/>
</dbReference>
<dbReference type="InterPro" id="IPR050695">
    <property type="entry name" value="N-acetylmuramoyl_amidase_3"/>
</dbReference>
<gene>
    <name evidence="5" type="ORF">ENJ89_07925</name>
</gene>
<accession>A0A7V5PQ17</accession>
<dbReference type="Proteomes" id="UP000886124">
    <property type="component" value="Unassembled WGS sequence"/>
</dbReference>
<organism evidence="5">
    <name type="scientific">Caldithrix abyssi</name>
    <dbReference type="NCBI Taxonomy" id="187145"/>
    <lineage>
        <taxon>Bacteria</taxon>
        <taxon>Pseudomonadati</taxon>
        <taxon>Calditrichota</taxon>
        <taxon>Calditrichia</taxon>
        <taxon>Calditrichales</taxon>
        <taxon>Calditrichaceae</taxon>
        <taxon>Caldithrix</taxon>
    </lineage>
</organism>
<dbReference type="EC" id="3.5.1.28" evidence="2"/>
<name>A0A7V5PQ17_CALAY</name>
<evidence type="ECO:0000313" key="5">
    <source>
        <dbReference type="EMBL" id="HHJ53108.1"/>
    </source>
</evidence>